<evidence type="ECO:0000259" key="3">
    <source>
        <dbReference type="PROSITE" id="PS50240"/>
    </source>
</evidence>
<feature type="domain" description="Peptidase S1" evidence="3">
    <location>
        <begin position="36"/>
        <end position="84"/>
    </location>
</feature>
<keyword evidence="5" id="KW-1185">Reference proteome</keyword>
<organism evidence="4 5">
    <name type="scientific">Zophobas morio</name>
    <dbReference type="NCBI Taxonomy" id="2755281"/>
    <lineage>
        <taxon>Eukaryota</taxon>
        <taxon>Metazoa</taxon>
        <taxon>Ecdysozoa</taxon>
        <taxon>Arthropoda</taxon>
        <taxon>Hexapoda</taxon>
        <taxon>Insecta</taxon>
        <taxon>Pterygota</taxon>
        <taxon>Neoptera</taxon>
        <taxon>Endopterygota</taxon>
        <taxon>Coleoptera</taxon>
        <taxon>Polyphaga</taxon>
        <taxon>Cucujiformia</taxon>
        <taxon>Tenebrionidae</taxon>
        <taxon>Zophobas</taxon>
    </lineage>
</organism>
<proteinExistence type="predicted"/>
<name>A0AA38I8X5_9CUCU</name>
<dbReference type="SUPFAM" id="SSF50494">
    <property type="entry name" value="Trypsin-like serine proteases"/>
    <property type="match status" value="1"/>
</dbReference>
<dbReference type="Gene3D" id="2.40.10.10">
    <property type="entry name" value="Trypsin-like serine proteases"/>
    <property type="match status" value="1"/>
</dbReference>
<keyword evidence="1" id="KW-1015">Disulfide bond</keyword>
<feature type="signal peptide" evidence="2">
    <location>
        <begin position="1"/>
        <end position="16"/>
    </location>
</feature>
<dbReference type="Proteomes" id="UP001168821">
    <property type="component" value="Unassembled WGS sequence"/>
</dbReference>
<dbReference type="PROSITE" id="PS00134">
    <property type="entry name" value="TRYPSIN_HIS"/>
    <property type="match status" value="1"/>
</dbReference>
<protein>
    <recommendedName>
        <fullName evidence="3">Peptidase S1 domain-containing protein</fullName>
    </recommendedName>
</protein>
<comment type="caution">
    <text evidence="4">The sequence shown here is derived from an EMBL/GenBank/DDBJ whole genome shotgun (WGS) entry which is preliminary data.</text>
</comment>
<reference evidence="4" key="1">
    <citation type="journal article" date="2023" name="G3 (Bethesda)">
        <title>Whole genome assemblies of Zophobas morio and Tenebrio molitor.</title>
        <authorList>
            <person name="Kaur S."/>
            <person name="Stinson S.A."/>
            <person name="diCenzo G.C."/>
        </authorList>
    </citation>
    <scope>NUCLEOTIDE SEQUENCE</scope>
    <source>
        <strain evidence="4">QUZm001</strain>
    </source>
</reference>
<sequence>MFRLAVICFCVSSIWALPSSPRDSKLSPFKRTGPRIINGDEASEGQFPWQTGIYITADDGYFFCGGSIISEEWILTAGHCVLGA</sequence>
<feature type="chain" id="PRO_5041468116" description="Peptidase S1 domain-containing protein" evidence="2">
    <location>
        <begin position="17"/>
        <end position="84"/>
    </location>
</feature>
<evidence type="ECO:0000313" key="5">
    <source>
        <dbReference type="Proteomes" id="UP001168821"/>
    </source>
</evidence>
<dbReference type="GO" id="GO:0006508">
    <property type="term" value="P:proteolysis"/>
    <property type="evidence" value="ECO:0007669"/>
    <property type="project" value="InterPro"/>
</dbReference>
<dbReference type="EMBL" id="JALNTZ010000006">
    <property type="protein sequence ID" value="KAJ3649454.1"/>
    <property type="molecule type" value="Genomic_DNA"/>
</dbReference>
<dbReference type="PANTHER" id="PTHR24252:SF7">
    <property type="entry name" value="HYALIN"/>
    <property type="match status" value="1"/>
</dbReference>
<dbReference type="InterPro" id="IPR043504">
    <property type="entry name" value="Peptidase_S1_PA_chymotrypsin"/>
</dbReference>
<dbReference type="AlphaFoldDB" id="A0AA38I8X5"/>
<evidence type="ECO:0000313" key="4">
    <source>
        <dbReference type="EMBL" id="KAJ3649454.1"/>
    </source>
</evidence>
<gene>
    <name evidence="4" type="ORF">Zmor_021195</name>
</gene>
<dbReference type="InterPro" id="IPR001254">
    <property type="entry name" value="Trypsin_dom"/>
</dbReference>
<dbReference type="InterPro" id="IPR009003">
    <property type="entry name" value="Peptidase_S1_PA"/>
</dbReference>
<dbReference type="GO" id="GO:0004252">
    <property type="term" value="F:serine-type endopeptidase activity"/>
    <property type="evidence" value="ECO:0007669"/>
    <property type="project" value="InterPro"/>
</dbReference>
<evidence type="ECO:0000256" key="1">
    <source>
        <dbReference type="ARBA" id="ARBA00023157"/>
    </source>
</evidence>
<dbReference type="Pfam" id="PF00089">
    <property type="entry name" value="Trypsin"/>
    <property type="match status" value="1"/>
</dbReference>
<dbReference type="InterPro" id="IPR018114">
    <property type="entry name" value="TRYPSIN_HIS"/>
</dbReference>
<evidence type="ECO:0000256" key="2">
    <source>
        <dbReference type="SAM" id="SignalP"/>
    </source>
</evidence>
<dbReference type="PROSITE" id="PS50240">
    <property type="entry name" value="TRYPSIN_DOM"/>
    <property type="match status" value="1"/>
</dbReference>
<accession>A0AA38I8X5</accession>
<dbReference type="PANTHER" id="PTHR24252">
    <property type="entry name" value="ACROSIN-RELATED"/>
    <property type="match status" value="1"/>
</dbReference>
<keyword evidence="2" id="KW-0732">Signal</keyword>